<keyword evidence="2" id="KW-1185">Reference proteome</keyword>
<dbReference type="Proteomes" id="UP000027135">
    <property type="component" value="Unassembled WGS sequence"/>
</dbReference>
<name>A0A067RAF0_ZOONE</name>
<dbReference type="eggNOG" id="KOG3883">
    <property type="taxonomic scope" value="Eukaryota"/>
</dbReference>
<proteinExistence type="predicted"/>
<gene>
    <name evidence="1" type="ORF">L798_08932</name>
</gene>
<dbReference type="InParanoid" id="A0A067RAF0"/>
<evidence type="ECO:0000313" key="1">
    <source>
        <dbReference type="EMBL" id="KDR16659.1"/>
    </source>
</evidence>
<accession>A0A067RAF0</accession>
<reference evidence="1 2" key="1">
    <citation type="journal article" date="2014" name="Nat. Commun.">
        <title>Molecular traces of alternative social organization in a termite genome.</title>
        <authorList>
            <person name="Terrapon N."/>
            <person name="Li C."/>
            <person name="Robertson H.M."/>
            <person name="Ji L."/>
            <person name="Meng X."/>
            <person name="Booth W."/>
            <person name="Chen Z."/>
            <person name="Childers C.P."/>
            <person name="Glastad K.M."/>
            <person name="Gokhale K."/>
            <person name="Gowin J."/>
            <person name="Gronenberg W."/>
            <person name="Hermansen R.A."/>
            <person name="Hu H."/>
            <person name="Hunt B.G."/>
            <person name="Huylmans A.K."/>
            <person name="Khalil S.M."/>
            <person name="Mitchell R.D."/>
            <person name="Munoz-Torres M.C."/>
            <person name="Mustard J.A."/>
            <person name="Pan H."/>
            <person name="Reese J.T."/>
            <person name="Scharf M.E."/>
            <person name="Sun F."/>
            <person name="Vogel H."/>
            <person name="Xiao J."/>
            <person name="Yang W."/>
            <person name="Yang Z."/>
            <person name="Yang Z."/>
            <person name="Zhou J."/>
            <person name="Zhu J."/>
            <person name="Brent C.S."/>
            <person name="Elsik C.G."/>
            <person name="Goodisman M.A."/>
            <person name="Liberles D.A."/>
            <person name="Roe R.M."/>
            <person name="Vargo E.L."/>
            <person name="Vilcinskas A."/>
            <person name="Wang J."/>
            <person name="Bornberg-Bauer E."/>
            <person name="Korb J."/>
            <person name="Zhang G."/>
            <person name="Liebig J."/>
        </authorList>
    </citation>
    <scope>NUCLEOTIDE SEQUENCE [LARGE SCALE GENOMIC DNA]</scope>
    <source>
        <tissue evidence="1">Whole organism</tissue>
    </source>
</reference>
<dbReference type="STRING" id="136037.A0A067RAF0"/>
<organism evidence="1 2">
    <name type="scientific">Zootermopsis nevadensis</name>
    <name type="common">Dampwood termite</name>
    <dbReference type="NCBI Taxonomy" id="136037"/>
    <lineage>
        <taxon>Eukaryota</taxon>
        <taxon>Metazoa</taxon>
        <taxon>Ecdysozoa</taxon>
        <taxon>Arthropoda</taxon>
        <taxon>Hexapoda</taxon>
        <taxon>Insecta</taxon>
        <taxon>Pterygota</taxon>
        <taxon>Neoptera</taxon>
        <taxon>Polyneoptera</taxon>
        <taxon>Dictyoptera</taxon>
        <taxon>Blattodea</taxon>
        <taxon>Blattoidea</taxon>
        <taxon>Termitoidae</taxon>
        <taxon>Termopsidae</taxon>
        <taxon>Zootermopsis</taxon>
    </lineage>
</organism>
<evidence type="ECO:0000313" key="2">
    <source>
        <dbReference type="Proteomes" id="UP000027135"/>
    </source>
</evidence>
<dbReference type="AlphaFoldDB" id="A0A067RAF0"/>
<dbReference type="EMBL" id="KK852780">
    <property type="protein sequence ID" value="KDR16659.1"/>
    <property type="molecule type" value="Genomic_DNA"/>
</dbReference>
<sequence length="163" mass="18218">MMMANTLSEVAVASSVGLQTPAPPPGTHQPPAAVVLPTPVLAQCYDRDKQAWTIKSDCHSETVRLHMVYKDIHNVARNHLRYVCWTAYLMRHHGKSGHMDPVPLPGAPFSHYYSQEASDEGIIMETNVAVKEASTANIFILPWSVFNITFQPLSEETPKKCRY</sequence>
<protein>
    <submittedName>
        <fullName evidence="1">Uncharacterized protein</fullName>
    </submittedName>
</protein>